<protein>
    <submittedName>
        <fullName evidence="1">Uncharacterized protein</fullName>
    </submittedName>
</protein>
<dbReference type="KEGG" id="ssl:SS1G_07020"/>
<name>A7ENX1_SCLS1</name>
<evidence type="ECO:0000313" key="1">
    <source>
        <dbReference type="EMBL" id="EDO04537.1"/>
    </source>
</evidence>
<dbReference type="HOGENOM" id="CLU_1644731_0_0_1"/>
<dbReference type="InParanoid" id="A7ENX1"/>
<sequence length="161" mass="17471">MRPSSLVLVAEPDPIGSILFNAFGVISVPGLNGKGSALKVMPLPLKIINVPLLTIPRLPTMEPKEVLATCGGSTLVFHQGVMSIMEEVIIVMAALISATIVRRRLEGSPLFKAPFSLAKFIMTIADLVYIRHGHSTEVFSSTIRKSHTSRCLLHASYLDHL</sequence>
<accession>A7ENX1</accession>
<dbReference type="RefSeq" id="XP_001591574.1">
    <property type="nucleotide sequence ID" value="XM_001591524.1"/>
</dbReference>
<dbReference type="AlphaFoldDB" id="A7ENX1"/>
<evidence type="ECO:0000313" key="2">
    <source>
        <dbReference type="Proteomes" id="UP000001312"/>
    </source>
</evidence>
<dbReference type="GeneID" id="5487726"/>
<gene>
    <name evidence="1" type="ORF">SS1G_07020</name>
</gene>
<dbReference type="EMBL" id="CH476629">
    <property type="protein sequence ID" value="EDO04537.1"/>
    <property type="molecule type" value="Genomic_DNA"/>
</dbReference>
<proteinExistence type="predicted"/>
<reference evidence="2" key="1">
    <citation type="journal article" date="2011" name="PLoS Genet.">
        <title>Genomic analysis of the necrotrophic fungal pathogens Sclerotinia sclerotiorum and Botrytis cinerea.</title>
        <authorList>
            <person name="Amselem J."/>
            <person name="Cuomo C.A."/>
            <person name="van Kan J.A."/>
            <person name="Viaud M."/>
            <person name="Benito E.P."/>
            <person name="Couloux A."/>
            <person name="Coutinho P.M."/>
            <person name="de Vries R.P."/>
            <person name="Dyer P.S."/>
            <person name="Fillinger S."/>
            <person name="Fournier E."/>
            <person name="Gout L."/>
            <person name="Hahn M."/>
            <person name="Kohn L."/>
            <person name="Lapalu N."/>
            <person name="Plummer K.M."/>
            <person name="Pradier J.M."/>
            <person name="Quevillon E."/>
            <person name="Sharon A."/>
            <person name="Simon A."/>
            <person name="ten Have A."/>
            <person name="Tudzynski B."/>
            <person name="Tudzynski P."/>
            <person name="Wincker P."/>
            <person name="Andrew M."/>
            <person name="Anthouard V."/>
            <person name="Beever R.E."/>
            <person name="Beffa R."/>
            <person name="Benoit I."/>
            <person name="Bouzid O."/>
            <person name="Brault B."/>
            <person name="Chen Z."/>
            <person name="Choquer M."/>
            <person name="Collemare J."/>
            <person name="Cotton P."/>
            <person name="Danchin E.G."/>
            <person name="Da Silva C."/>
            <person name="Gautier A."/>
            <person name="Giraud C."/>
            <person name="Giraud T."/>
            <person name="Gonzalez C."/>
            <person name="Grossetete S."/>
            <person name="Guldener U."/>
            <person name="Henrissat B."/>
            <person name="Howlett B.J."/>
            <person name="Kodira C."/>
            <person name="Kretschmer M."/>
            <person name="Lappartient A."/>
            <person name="Leroch M."/>
            <person name="Levis C."/>
            <person name="Mauceli E."/>
            <person name="Neuveglise C."/>
            <person name="Oeser B."/>
            <person name="Pearson M."/>
            <person name="Poulain J."/>
            <person name="Poussereau N."/>
            <person name="Quesneville H."/>
            <person name="Rascle C."/>
            <person name="Schumacher J."/>
            <person name="Segurens B."/>
            <person name="Sexton A."/>
            <person name="Silva E."/>
            <person name="Sirven C."/>
            <person name="Soanes D.M."/>
            <person name="Talbot N.J."/>
            <person name="Templeton M."/>
            <person name="Yandava C."/>
            <person name="Yarden O."/>
            <person name="Zeng Q."/>
            <person name="Rollins J.A."/>
            <person name="Lebrun M.H."/>
            <person name="Dickman M."/>
        </authorList>
    </citation>
    <scope>NUCLEOTIDE SEQUENCE [LARGE SCALE GENOMIC DNA]</scope>
    <source>
        <strain evidence="2">ATCC 18683 / 1980 / Ss-1</strain>
    </source>
</reference>
<organism evidence="1 2">
    <name type="scientific">Sclerotinia sclerotiorum (strain ATCC 18683 / 1980 / Ss-1)</name>
    <name type="common">White mold</name>
    <name type="synonym">Whetzelinia sclerotiorum</name>
    <dbReference type="NCBI Taxonomy" id="665079"/>
    <lineage>
        <taxon>Eukaryota</taxon>
        <taxon>Fungi</taxon>
        <taxon>Dikarya</taxon>
        <taxon>Ascomycota</taxon>
        <taxon>Pezizomycotina</taxon>
        <taxon>Leotiomycetes</taxon>
        <taxon>Helotiales</taxon>
        <taxon>Sclerotiniaceae</taxon>
        <taxon>Sclerotinia</taxon>
    </lineage>
</organism>
<dbReference type="Proteomes" id="UP000001312">
    <property type="component" value="Unassembled WGS sequence"/>
</dbReference>
<keyword evidence="2" id="KW-1185">Reference proteome</keyword>